<proteinExistence type="predicted"/>
<sequence>MIDIPLRHIRKLLKQKDQSTLHSTSSTVQTDSPLRMGSTGSYTCKTSGFSQNDQNKVSNPNQTLPEILGGVNVLTPKEWQSKSLYSLAEGPSNTGRHPKLFGGRVFEVNRCGGRGRFHFSDLGARDYGGHHKSTSQFDKTLGGLGKPLNLPNNQNSKENERVEFDDLTKMNVMGREEFTNYISYYTKTSRKIPSGCGLKNVIFNGEKLVFHHADGQVSMLDFT</sequence>
<reference evidence="2 3" key="1">
    <citation type="submission" date="2024-01" db="EMBL/GenBank/DDBJ databases">
        <title>Comparative genomics of Cryptococcus and Kwoniella reveals pathogenesis evolution and contrasting modes of karyotype evolution via chromosome fusion or intercentromeric recombination.</title>
        <authorList>
            <person name="Coelho M.A."/>
            <person name="David-Palma M."/>
            <person name="Shea T."/>
            <person name="Bowers K."/>
            <person name="McGinley-Smith S."/>
            <person name="Mohammad A.W."/>
            <person name="Gnirke A."/>
            <person name="Yurkov A.M."/>
            <person name="Nowrousian M."/>
            <person name="Sun S."/>
            <person name="Cuomo C.A."/>
            <person name="Heitman J."/>
        </authorList>
    </citation>
    <scope>NUCLEOTIDE SEQUENCE [LARGE SCALE GENOMIC DNA]</scope>
    <source>
        <strain evidence="2 3">CBS 6074</strain>
    </source>
</reference>
<dbReference type="AlphaFoldDB" id="A0AAX4JYT0"/>
<keyword evidence="3" id="KW-1185">Reference proteome</keyword>
<accession>A0AAX4JYT0</accession>
<protein>
    <submittedName>
        <fullName evidence="2">Uncharacterized protein</fullName>
    </submittedName>
</protein>
<dbReference type="GeneID" id="91095984"/>
<evidence type="ECO:0000313" key="2">
    <source>
        <dbReference type="EMBL" id="WWC90381.1"/>
    </source>
</evidence>
<dbReference type="Proteomes" id="UP001355207">
    <property type="component" value="Chromosome 7"/>
</dbReference>
<dbReference type="RefSeq" id="XP_066077144.1">
    <property type="nucleotide sequence ID" value="XM_066221047.1"/>
</dbReference>
<feature type="compositionally biased region" description="Polar residues" evidence="1">
    <location>
        <begin position="20"/>
        <end position="39"/>
    </location>
</feature>
<dbReference type="EMBL" id="CP144104">
    <property type="protein sequence ID" value="WWC90381.1"/>
    <property type="molecule type" value="Genomic_DNA"/>
</dbReference>
<gene>
    <name evidence="2" type="ORF">L201_005314</name>
</gene>
<organism evidence="2 3">
    <name type="scientific">Kwoniella dendrophila CBS 6074</name>
    <dbReference type="NCBI Taxonomy" id="1295534"/>
    <lineage>
        <taxon>Eukaryota</taxon>
        <taxon>Fungi</taxon>
        <taxon>Dikarya</taxon>
        <taxon>Basidiomycota</taxon>
        <taxon>Agaricomycotina</taxon>
        <taxon>Tremellomycetes</taxon>
        <taxon>Tremellales</taxon>
        <taxon>Cryptococcaceae</taxon>
        <taxon>Kwoniella</taxon>
    </lineage>
</organism>
<feature type="region of interest" description="Disordered" evidence="1">
    <location>
        <begin position="16"/>
        <end position="39"/>
    </location>
</feature>
<evidence type="ECO:0000256" key="1">
    <source>
        <dbReference type="SAM" id="MobiDB-lite"/>
    </source>
</evidence>
<name>A0AAX4JYT0_9TREE</name>
<evidence type="ECO:0000313" key="3">
    <source>
        <dbReference type="Proteomes" id="UP001355207"/>
    </source>
</evidence>